<gene>
    <name evidence="3" type="ORF">EG244_09385</name>
</gene>
<evidence type="ECO:0008006" key="5">
    <source>
        <dbReference type="Google" id="ProtNLM"/>
    </source>
</evidence>
<accession>A0A3P3DPX9</accession>
<dbReference type="AlphaFoldDB" id="A0A3P3DPX9"/>
<sequence length="130" mass="14261">MKAALALALCAALALPAVPAMAWQAPRPVAPQAHHQPHSKPLPPRPQLQPVRPHHAARPQPGRPMEKAPRAPRIGEYLREARPFRPTPGPRFRAPPRGQEYRVANDHLVLVNSRTLQVVAVVGLLSALLR</sequence>
<name>A0A3P3DPX9_9RHOB</name>
<reference evidence="3 4" key="1">
    <citation type="submission" date="2018-11" db="EMBL/GenBank/DDBJ databases">
        <title>Gemmobacter sp. nov., YIM 102744-1 draft genome.</title>
        <authorList>
            <person name="Li G."/>
            <person name="Jiang Y."/>
        </authorList>
    </citation>
    <scope>NUCLEOTIDE SEQUENCE [LARGE SCALE GENOMIC DNA]</scope>
    <source>
        <strain evidence="3 4">YIM 102744-1</strain>
    </source>
</reference>
<evidence type="ECO:0000313" key="4">
    <source>
        <dbReference type="Proteomes" id="UP000282125"/>
    </source>
</evidence>
<keyword evidence="4" id="KW-1185">Reference proteome</keyword>
<evidence type="ECO:0000256" key="1">
    <source>
        <dbReference type="SAM" id="MobiDB-lite"/>
    </source>
</evidence>
<proteinExistence type="predicted"/>
<keyword evidence="2" id="KW-0732">Signal</keyword>
<comment type="caution">
    <text evidence="3">The sequence shown here is derived from an EMBL/GenBank/DDBJ whole genome shotgun (WGS) entry which is preliminary data.</text>
</comment>
<dbReference type="EMBL" id="RRAZ01000012">
    <property type="protein sequence ID" value="RRH74708.1"/>
    <property type="molecule type" value="Genomic_DNA"/>
</dbReference>
<feature type="chain" id="PRO_5018061883" description="DUF1236 domain-containing protein" evidence="2">
    <location>
        <begin position="23"/>
        <end position="130"/>
    </location>
</feature>
<dbReference type="RefSeq" id="WP_124964755.1">
    <property type="nucleotide sequence ID" value="NZ_RRAZ01000012.1"/>
</dbReference>
<protein>
    <recommendedName>
        <fullName evidence="5">DUF1236 domain-containing protein</fullName>
    </recommendedName>
</protein>
<organism evidence="3 4">
    <name type="scientific">Falsigemmobacter faecalis</name>
    <dbReference type="NCBI Taxonomy" id="2488730"/>
    <lineage>
        <taxon>Bacteria</taxon>
        <taxon>Pseudomonadati</taxon>
        <taxon>Pseudomonadota</taxon>
        <taxon>Alphaproteobacteria</taxon>
        <taxon>Rhodobacterales</taxon>
        <taxon>Paracoccaceae</taxon>
        <taxon>Falsigemmobacter</taxon>
    </lineage>
</organism>
<dbReference type="Proteomes" id="UP000282125">
    <property type="component" value="Unassembled WGS sequence"/>
</dbReference>
<feature type="region of interest" description="Disordered" evidence="1">
    <location>
        <begin position="27"/>
        <end position="97"/>
    </location>
</feature>
<feature type="signal peptide" evidence="2">
    <location>
        <begin position="1"/>
        <end position="22"/>
    </location>
</feature>
<evidence type="ECO:0000313" key="3">
    <source>
        <dbReference type="EMBL" id="RRH74708.1"/>
    </source>
</evidence>
<evidence type="ECO:0000256" key="2">
    <source>
        <dbReference type="SAM" id="SignalP"/>
    </source>
</evidence>